<feature type="region of interest" description="Disordered" evidence="1">
    <location>
        <begin position="553"/>
        <end position="592"/>
    </location>
</feature>
<dbReference type="Proteomes" id="UP000515908">
    <property type="component" value="Chromosome 10"/>
</dbReference>
<sequence length="592" mass="68526">MTTLYTLYIDLSSLLFFFLPRIIDRFQQVKMESGVLERIRAFEADVERYVDSIVQQEMFQDTITNPRHRILCDHFKLHMTQKVQNTTDKLLDAYLDEDDIVEAQEAPHEGDEVVAMALNEFEKKTAMIREYHHMYRDLPRVKYELELPDEKILDSLFTAPERYGACLDMESHYNRYSLFIIETNTLKSDCSSGTLDDEAVKSLVETYSEGWDNRLEYYQFLSMINTLLTVEVDAFRKLLAFRTYGSLVEELASYLEGFYKRCHPLEPEKIERVKEELKVEMDEFWSLLEKEAPSLVSVGQEESDSLMGDKRKSKQVSCGLVIPPPLRKQAKKFSLWPVHVLDQFIRPDGAGYDNLPKSVEEVKQVCLAEATIFALLQTILFDSLKQTEVTFLRDYSKTVEEVEMDRARGEKEFQDSLKAVRDHCGRSLEGTIELCAKYHLKGAGAEVDEEGDEEAKRKEREEEDKEGAFLGDDNEPVARWLVQLQQLDKKFICEVCGGTVFHGPKAFRDHFGAERHTIGLHHLGVTQNLRRYQGLSGVRAVIQLRDTLEQQSSGLRKRVREDADNEELQDNQGKVFTTKEYKQLHATSARRK</sequence>
<evidence type="ECO:0000256" key="1">
    <source>
        <dbReference type="SAM" id="MobiDB-lite"/>
    </source>
</evidence>
<dbReference type="GO" id="GO:0000398">
    <property type="term" value="P:mRNA splicing, via spliceosome"/>
    <property type="evidence" value="ECO:0007669"/>
    <property type="project" value="InterPro"/>
</dbReference>
<gene>
    <name evidence="3" type="ORF">ADEAN_000560100</name>
</gene>
<feature type="region of interest" description="Disordered" evidence="1">
    <location>
        <begin position="446"/>
        <end position="469"/>
    </location>
</feature>
<dbReference type="EMBL" id="LR877154">
    <property type="protein sequence ID" value="CAD2218115.1"/>
    <property type="molecule type" value="Genomic_DNA"/>
</dbReference>
<name>A0A7G2CFJ7_9TRYP</name>
<accession>A0A7G2CFJ7</accession>
<reference evidence="3 4" key="1">
    <citation type="submission" date="2020-08" db="EMBL/GenBank/DDBJ databases">
        <authorList>
            <person name="Newling K."/>
            <person name="Davey J."/>
            <person name="Forrester S."/>
        </authorList>
    </citation>
    <scope>NUCLEOTIDE SEQUENCE [LARGE SCALE GENOMIC DNA]</scope>
    <source>
        <strain evidence="4">Crithidia deanei Carvalho (ATCC PRA-265)</strain>
    </source>
</reference>
<dbReference type="GO" id="GO:0005681">
    <property type="term" value="C:spliceosomal complex"/>
    <property type="evidence" value="ECO:0007669"/>
    <property type="project" value="InterPro"/>
</dbReference>
<keyword evidence="4" id="KW-1185">Reference proteome</keyword>
<dbReference type="OrthoDB" id="2160351at2759"/>
<organism evidence="3 4">
    <name type="scientific">Angomonas deanei</name>
    <dbReference type="NCBI Taxonomy" id="59799"/>
    <lineage>
        <taxon>Eukaryota</taxon>
        <taxon>Discoba</taxon>
        <taxon>Euglenozoa</taxon>
        <taxon>Kinetoplastea</taxon>
        <taxon>Metakinetoplastina</taxon>
        <taxon>Trypanosomatida</taxon>
        <taxon>Trypanosomatidae</taxon>
        <taxon>Strigomonadinae</taxon>
        <taxon>Angomonas</taxon>
    </lineage>
</organism>
<dbReference type="VEuPathDB" id="TriTrypDB:ADEAN_000560100"/>
<protein>
    <recommendedName>
        <fullName evidence="2">Splicing factor SF3a60 /Prp9 subunit C-terminal domain-containing protein</fullName>
    </recommendedName>
</protein>
<dbReference type="GO" id="GO:0003723">
    <property type="term" value="F:RNA binding"/>
    <property type="evidence" value="ECO:0007669"/>
    <property type="project" value="InterPro"/>
</dbReference>
<dbReference type="Pfam" id="PF11931">
    <property type="entry name" value="SF3a60_Prp9_C"/>
    <property type="match status" value="1"/>
</dbReference>
<evidence type="ECO:0000259" key="2">
    <source>
        <dbReference type="Pfam" id="PF11931"/>
    </source>
</evidence>
<evidence type="ECO:0000313" key="4">
    <source>
        <dbReference type="Proteomes" id="UP000515908"/>
    </source>
</evidence>
<evidence type="ECO:0000313" key="3">
    <source>
        <dbReference type="EMBL" id="CAD2218115.1"/>
    </source>
</evidence>
<feature type="domain" description="Splicing factor SF3a60 /Prp9 subunit C-terminal" evidence="2">
    <location>
        <begin position="470"/>
        <end position="585"/>
    </location>
</feature>
<proteinExistence type="predicted"/>
<dbReference type="InterPro" id="IPR024598">
    <property type="entry name" value="SF3a60/Prp9_C"/>
</dbReference>
<dbReference type="AlphaFoldDB" id="A0A7G2CFJ7"/>